<evidence type="ECO:0000256" key="1">
    <source>
        <dbReference type="ARBA" id="ARBA00023015"/>
    </source>
</evidence>
<dbReference type="PROSITE" id="PS01124">
    <property type="entry name" value="HTH_ARAC_FAMILY_2"/>
    <property type="match status" value="1"/>
</dbReference>
<accession>A0A1E5T7L2</accession>
<dbReference type="PANTHER" id="PTHR47893:SF1">
    <property type="entry name" value="REGULATORY PROTEIN PCHR"/>
    <property type="match status" value="1"/>
</dbReference>
<protein>
    <submittedName>
        <fullName evidence="5">Transcriptional regulator</fullName>
    </submittedName>
</protein>
<evidence type="ECO:0000256" key="3">
    <source>
        <dbReference type="ARBA" id="ARBA00023163"/>
    </source>
</evidence>
<dbReference type="PANTHER" id="PTHR47893">
    <property type="entry name" value="REGULATORY PROTEIN PCHR"/>
    <property type="match status" value="1"/>
</dbReference>
<dbReference type="SMART" id="SM00342">
    <property type="entry name" value="HTH_ARAC"/>
    <property type="match status" value="1"/>
</dbReference>
<sequence>MTEINITAESTEGTVKQIQDVIGGDTVERWGEYVLTVDSHLAKGNIRFITFDWGVSLLEYDITFFDDITLVMDASNYNPIHFTYCLNGHCDHKFGFQKETRTIEQFQSVIITSKDGGYNYGYFPKDVKLEINVIQITRKLYLKKRLNNVSQLNKKLYEVFLDKDHENVFAYFGSYNLKMADTIAKLRKVKQKGMIRILKIEGMVYQILSMHIHQHDIATKGKKVETNLLKSELKIIRKISKHILKNVSFDYSLDQLSSESGLTQAKLQEGFKILYARTVTEYIRHARLEAARDLMNNSELNISQIVYTIGFSSRSYFSKIFKEKYNISPSEYLKAKREKITLSI</sequence>
<dbReference type="STRING" id="1849968.A8C32_17990"/>
<dbReference type="GO" id="GO:0003700">
    <property type="term" value="F:DNA-binding transcription factor activity"/>
    <property type="evidence" value="ECO:0007669"/>
    <property type="project" value="InterPro"/>
</dbReference>
<evidence type="ECO:0000313" key="6">
    <source>
        <dbReference type="Proteomes" id="UP000095713"/>
    </source>
</evidence>
<feature type="domain" description="HTH araC/xylS-type" evidence="4">
    <location>
        <begin position="237"/>
        <end position="335"/>
    </location>
</feature>
<dbReference type="Gene3D" id="1.10.10.60">
    <property type="entry name" value="Homeodomain-like"/>
    <property type="match status" value="1"/>
</dbReference>
<name>A0A1E5T7L2_9FLAO</name>
<organism evidence="5 6">
    <name type="scientific">Flavivirga aquatica</name>
    <dbReference type="NCBI Taxonomy" id="1849968"/>
    <lineage>
        <taxon>Bacteria</taxon>
        <taxon>Pseudomonadati</taxon>
        <taxon>Bacteroidota</taxon>
        <taxon>Flavobacteriia</taxon>
        <taxon>Flavobacteriales</taxon>
        <taxon>Flavobacteriaceae</taxon>
        <taxon>Flavivirga</taxon>
    </lineage>
</organism>
<dbReference type="PRINTS" id="PR00032">
    <property type="entry name" value="HTHARAC"/>
</dbReference>
<dbReference type="RefSeq" id="WP_069830817.1">
    <property type="nucleotide sequence ID" value="NZ_MDJD01000048.1"/>
</dbReference>
<evidence type="ECO:0000259" key="4">
    <source>
        <dbReference type="PROSITE" id="PS01124"/>
    </source>
</evidence>
<gene>
    <name evidence="5" type="ORF">A8C32_17990</name>
</gene>
<reference evidence="5 6" key="1">
    <citation type="submission" date="2016-05" db="EMBL/GenBank/DDBJ databases">
        <title>Draft Genome Sequence of Algibacter sp. Strain SK-16 Isolated from the Surface Water of Aburatsubo Inlet.</title>
        <authorList>
            <person name="Wong S.-K."/>
            <person name="Yoshizawa S."/>
            <person name="Nakajima Y."/>
            <person name="Ogura Y."/>
            <person name="Tetsuya H."/>
            <person name="Hamasaki K."/>
        </authorList>
    </citation>
    <scope>NUCLEOTIDE SEQUENCE [LARGE SCALE GENOMIC DNA]</scope>
    <source>
        <strain evidence="5 6">SK-16</strain>
    </source>
</reference>
<keyword evidence="2" id="KW-0238">DNA-binding</keyword>
<dbReference type="InterPro" id="IPR053142">
    <property type="entry name" value="PchR_regulatory_protein"/>
</dbReference>
<dbReference type="EMBL" id="MDJD01000048">
    <property type="protein sequence ID" value="OEK07328.1"/>
    <property type="molecule type" value="Genomic_DNA"/>
</dbReference>
<keyword evidence="3" id="KW-0804">Transcription</keyword>
<dbReference type="SUPFAM" id="SSF46689">
    <property type="entry name" value="Homeodomain-like"/>
    <property type="match status" value="1"/>
</dbReference>
<comment type="caution">
    <text evidence="5">The sequence shown here is derived from an EMBL/GenBank/DDBJ whole genome shotgun (WGS) entry which is preliminary data.</text>
</comment>
<evidence type="ECO:0000313" key="5">
    <source>
        <dbReference type="EMBL" id="OEK07328.1"/>
    </source>
</evidence>
<dbReference type="Pfam" id="PF12833">
    <property type="entry name" value="HTH_18"/>
    <property type="match status" value="1"/>
</dbReference>
<dbReference type="GO" id="GO:0043565">
    <property type="term" value="F:sequence-specific DNA binding"/>
    <property type="evidence" value="ECO:0007669"/>
    <property type="project" value="InterPro"/>
</dbReference>
<dbReference type="InterPro" id="IPR020449">
    <property type="entry name" value="Tscrpt_reg_AraC-type_HTH"/>
</dbReference>
<proteinExistence type="predicted"/>
<keyword evidence="1" id="KW-0805">Transcription regulation</keyword>
<dbReference type="OrthoDB" id="2666928at2"/>
<dbReference type="Proteomes" id="UP000095713">
    <property type="component" value="Unassembled WGS sequence"/>
</dbReference>
<dbReference type="AlphaFoldDB" id="A0A1E5T7L2"/>
<dbReference type="InterPro" id="IPR018060">
    <property type="entry name" value="HTH_AraC"/>
</dbReference>
<keyword evidence="6" id="KW-1185">Reference proteome</keyword>
<evidence type="ECO:0000256" key="2">
    <source>
        <dbReference type="ARBA" id="ARBA00023125"/>
    </source>
</evidence>
<dbReference type="InterPro" id="IPR009057">
    <property type="entry name" value="Homeodomain-like_sf"/>
</dbReference>